<gene>
    <name evidence="3" type="ORF">BJ975_002226</name>
    <name evidence="2" type="ORF">IDH50_17065</name>
</gene>
<feature type="transmembrane region" description="Helical" evidence="1">
    <location>
        <begin position="54"/>
        <end position="72"/>
    </location>
</feature>
<feature type="transmembrane region" description="Helical" evidence="1">
    <location>
        <begin position="93"/>
        <end position="126"/>
    </location>
</feature>
<dbReference type="AlphaFoldDB" id="A0A8I0KPK5"/>
<dbReference type="EMBL" id="JACWMT010000004">
    <property type="protein sequence ID" value="MBD1271959.1"/>
    <property type="molecule type" value="Genomic_DNA"/>
</dbReference>
<keyword evidence="1" id="KW-0472">Membrane</keyword>
<sequence length="142" mass="15448">MTERDEAREALEQIAATRRETAHRAASPRGYYAVAGFGMGLVILGLGLDGWVRWLLYAVGLATTFGAMTWYTKHTGIVTFATLREPGAWRAWLMVAVSLVSLGLAFLGPVVAAVAALVTTATWAVLGPRWDADWVRSIEEQP</sequence>
<comment type="caution">
    <text evidence="2">The sequence shown here is derived from an EMBL/GenBank/DDBJ whole genome shotgun (WGS) entry which is preliminary data.</text>
</comment>
<dbReference type="Proteomes" id="UP000587211">
    <property type="component" value="Unassembled WGS sequence"/>
</dbReference>
<keyword evidence="4" id="KW-1185">Reference proteome</keyword>
<keyword evidence="1" id="KW-0812">Transmembrane</keyword>
<reference evidence="2" key="2">
    <citation type="submission" date="2020-09" db="EMBL/GenBank/DDBJ databases">
        <title>Novel species in genus Aeromicrobium.</title>
        <authorList>
            <person name="Zhang G."/>
        </authorList>
    </citation>
    <scope>NUCLEOTIDE SEQUENCE</scope>
    <source>
        <strain evidence="2">SSW1-57</strain>
    </source>
</reference>
<protein>
    <submittedName>
        <fullName evidence="2">Uncharacterized protein</fullName>
    </submittedName>
</protein>
<dbReference type="Proteomes" id="UP000659061">
    <property type="component" value="Unassembled WGS sequence"/>
</dbReference>
<evidence type="ECO:0000313" key="2">
    <source>
        <dbReference type="EMBL" id="MBD1271959.1"/>
    </source>
</evidence>
<name>A0A8I0KPK5_9ACTN</name>
<feature type="transmembrane region" description="Helical" evidence="1">
    <location>
        <begin position="30"/>
        <end position="48"/>
    </location>
</feature>
<evidence type="ECO:0000313" key="3">
    <source>
        <dbReference type="EMBL" id="NYI38851.1"/>
    </source>
</evidence>
<evidence type="ECO:0000313" key="4">
    <source>
        <dbReference type="Proteomes" id="UP000587211"/>
    </source>
</evidence>
<accession>A0A8I0KPK5</accession>
<dbReference type="EMBL" id="JACBZN010000001">
    <property type="protein sequence ID" value="NYI38851.1"/>
    <property type="molecule type" value="Genomic_DNA"/>
</dbReference>
<proteinExistence type="predicted"/>
<organism evidence="2 5">
    <name type="scientific">Aeromicrobium tamlense</name>
    <dbReference type="NCBI Taxonomy" id="375541"/>
    <lineage>
        <taxon>Bacteria</taxon>
        <taxon>Bacillati</taxon>
        <taxon>Actinomycetota</taxon>
        <taxon>Actinomycetes</taxon>
        <taxon>Propionibacteriales</taxon>
        <taxon>Nocardioidaceae</taxon>
        <taxon>Aeromicrobium</taxon>
    </lineage>
</organism>
<reference evidence="3 4" key="1">
    <citation type="submission" date="2020-07" db="EMBL/GenBank/DDBJ databases">
        <title>Sequencing the genomes of 1000 actinobacteria strains.</title>
        <authorList>
            <person name="Klenk H.-P."/>
        </authorList>
    </citation>
    <scope>NUCLEOTIDE SEQUENCE [LARGE SCALE GENOMIC DNA]</scope>
    <source>
        <strain evidence="3 4">DSM 19087</strain>
    </source>
</reference>
<keyword evidence="1" id="KW-1133">Transmembrane helix</keyword>
<evidence type="ECO:0000256" key="1">
    <source>
        <dbReference type="SAM" id="Phobius"/>
    </source>
</evidence>
<evidence type="ECO:0000313" key="5">
    <source>
        <dbReference type="Proteomes" id="UP000659061"/>
    </source>
</evidence>
<dbReference type="RefSeq" id="WP_179425923.1">
    <property type="nucleotide sequence ID" value="NZ_BAAAMP010000002.1"/>
</dbReference>